<name>A0A7C3GWA2_9BACT</name>
<evidence type="ECO:0000313" key="1">
    <source>
        <dbReference type="EMBL" id="HFC98724.1"/>
    </source>
</evidence>
<organism evidence="1">
    <name type="scientific">Thermosulfurimonas dismutans</name>
    <dbReference type="NCBI Taxonomy" id="999894"/>
    <lineage>
        <taxon>Bacteria</taxon>
        <taxon>Pseudomonadati</taxon>
        <taxon>Thermodesulfobacteriota</taxon>
        <taxon>Thermodesulfobacteria</taxon>
        <taxon>Thermodesulfobacteriales</taxon>
        <taxon>Thermodesulfobacteriaceae</taxon>
        <taxon>Thermosulfurimonas</taxon>
    </lineage>
</organism>
<protein>
    <submittedName>
        <fullName evidence="1">Uncharacterized protein</fullName>
    </submittedName>
</protein>
<accession>A0A7C3GWA2</accession>
<reference evidence="1" key="1">
    <citation type="journal article" date="2020" name="mSystems">
        <title>Genome- and Community-Level Interaction Insights into Carbon Utilization and Element Cycling Functions of Hydrothermarchaeota in Hydrothermal Sediment.</title>
        <authorList>
            <person name="Zhou Z."/>
            <person name="Liu Y."/>
            <person name="Xu W."/>
            <person name="Pan J."/>
            <person name="Luo Z.H."/>
            <person name="Li M."/>
        </authorList>
    </citation>
    <scope>NUCLEOTIDE SEQUENCE [LARGE SCALE GENOMIC DNA]</scope>
    <source>
        <strain evidence="1">HyVt-483</strain>
    </source>
</reference>
<gene>
    <name evidence="1" type="ORF">ENJ40_09785</name>
</gene>
<dbReference type="Proteomes" id="UP000886043">
    <property type="component" value="Unassembled WGS sequence"/>
</dbReference>
<comment type="caution">
    <text evidence="1">The sequence shown here is derived from an EMBL/GenBank/DDBJ whole genome shotgun (WGS) entry which is preliminary data.</text>
</comment>
<proteinExistence type="predicted"/>
<dbReference type="AlphaFoldDB" id="A0A7C3GWA2"/>
<sequence>MARLCTLKDWLEAFERKQEDDLRFFREILSRGEVVSGLSRELRRRLRERQAYSSFFKRLSWHHLSAEELSWCEKKMEEILQREDELRRLLDHLLNWLEKAP</sequence>
<dbReference type="EMBL" id="DRMH01000135">
    <property type="protein sequence ID" value="HFC98724.1"/>
    <property type="molecule type" value="Genomic_DNA"/>
</dbReference>